<dbReference type="InterPro" id="IPR050377">
    <property type="entry name" value="Radical_SAM_PqqE_MftC-like"/>
</dbReference>
<dbReference type="SFLD" id="SFLDG01067">
    <property type="entry name" value="SPASM/twitch_domain_containing"/>
    <property type="match status" value="1"/>
</dbReference>
<evidence type="ECO:0000256" key="1">
    <source>
        <dbReference type="ARBA" id="ARBA00022691"/>
    </source>
</evidence>
<dbReference type="Proteomes" id="UP000177905">
    <property type="component" value="Unassembled WGS sequence"/>
</dbReference>
<dbReference type="InterPro" id="IPR007197">
    <property type="entry name" value="rSAM"/>
</dbReference>
<dbReference type="InterPro" id="IPR023885">
    <property type="entry name" value="4Fe4S-binding_SPASM_dom"/>
</dbReference>
<dbReference type="PROSITE" id="PS51918">
    <property type="entry name" value="RADICAL_SAM"/>
    <property type="match status" value="1"/>
</dbReference>
<protein>
    <recommendedName>
        <fullName evidence="5">Radical SAM core domain-containing protein</fullName>
    </recommendedName>
</protein>
<evidence type="ECO:0000259" key="5">
    <source>
        <dbReference type="PROSITE" id="PS51918"/>
    </source>
</evidence>
<evidence type="ECO:0000313" key="6">
    <source>
        <dbReference type="EMBL" id="OGC16628.1"/>
    </source>
</evidence>
<dbReference type="EMBL" id="MEUA01000005">
    <property type="protein sequence ID" value="OGC16628.1"/>
    <property type="molecule type" value="Genomic_DNA"/>
</dbReference>
<keyword evidence="4" id="KW-0411">Iron-sulfur</keyword>
<dbReference type="AlphaFoldDB" id="A0A1F4S858"/>
<dbReference type="SUPFAM" id="SSF102114">
    <property type="entry name" value="Radical SAM enzymes"/>
    <property type="match status" value="1"/>
</dbReference>
<gene>
    <name evidence="6" type="ORF">A2290_03365</name>
</gene>
<dbReference type="SFLD" id="SFLDG01386">
    <property type="entry name" value="main_SPASM_domain-containing"/>
    <property type="match status" value="1"/>
</dbReference>
<evidence type="ECO:0000313" key="7">
    <source>
        <dbReference type="Proteomes" id="UP000177905"/>
    </source>
</evidence>
<feature type="domain" description="Radical SAM core" evidence="5">
    <location>
        <begin position="38"/>
        <end position="254"/>
    </location>
</feature>
<dbReference type="SFLD" id="SFLDS00029">
    <property type="entry name" value="Radical_SAM"/>
    <property type="match status" value="1"/>
</dbReference>
<evidence type="ECO:0000256" key="2">
    <source>
        <dbReference type="ARBA" id="ARBA00022723"/>
    </source>
</evidence>
<comment type="caution">
    <text evidence="6">The sequence shown here is derived from an EMBL/GenBank/DDBJ whole genome shotgun (WGS) entry which is preliminary data.</text>
</comment>
<evidence type="ECO:0000256" key="4">
    <source>
        <dbReference type="ARBA" id="ARBA00023014"/>
    </source>
</evidence>
<dbReference type="PANTHER" id="PTHR11228:SF7">
    <property type="entry name" value="PQQA PEPTIDE CYCLASE"/>
    <property type="match status" value="1"/>
</dbReference>
<keyword evidence="3" id="KW-0408">Iron</keyword>
<reference evidence="6 7" key="1">
    <citation type="journal article" date="2016" name="Nat. Commun.">
        <title>Thousands of microbial genomes shed light on interconnected biogeochemical processes in an aquifer system.</title>
        <authorList>
            <person name="Anantharaman K."/>
            <person name="Brown C.T."/>
            <person name="Hug L.A."/>
            <person name="Sharon I."/>
            <person name="Castelle C.J."/>
            <person name="Probst A.J."/>
            <person name="Thomas B.C."/>
            <person name="Singh A."/>
            <person name="Wilkins M.J."/>
            <person name="Karaoz U."/>
            <person name="Brodie E.L."/>
            <person name="Williams K.H."/>
            <person name="Hubbard S.S."/>
            <person name="Banfield J.F."/>
        </authorList>
    </citation>
    <scope>NUCLEOTIDE SEQUENCE [LARGE SCALE GENOMIC DNA]</scope>
</reference>
<dbReference type="Pfam" id="PF04055">
    <property type="entry name" value="Radical_SAM"/>
    <property type="match status" value="1"/>
</dbReference>
<organism evidence="6 7">
    <name type="scientific">candidate division WOR-1 bacterium RIFOXYB2_FULL_36_35</name>
    <dbReference type="NCBI Taxonomy" id="1802578"/>
    <lineage>
        <taxon>Bacteria</taxon>
        <taxon>Bacillati</taxon>
        <taxon>Saganbacteria</taxon>
    </lineage>
</organism>
<accession>A0A1F4S858</accession>
<dbReference type="Gene3D" id="3.20.20.70">
    <property type="entry name" value="Aldolase class I"/>
    <property type="match status" value="1"/>
</dbReference>
<dbReference type="InterPro" id="IPR013785">
    <property type="entry name" value="Aldolase_TIM"/>
</dbReference>
<dbReference type="InterPro" id="IPR058240">
    <property type="entry name" value="rSAM_sf"/>
</dbReference>
<dbReference type="GO" id="GO:0046872">
    <property type="term" value="F:metal ion binding"/>
    <property type="evidence" value="ECO:0007669"/>
    <property type="project" value="UniProtKB-KW"/>
</dbReference>
<keyword evidence="1" id="KW-0949">S-adenosyl-L-methionine</keyword>
<sequence>MLRRKIIEVYLRLKHGFKIRKPVFLLRLFKNYISILAFKKRPLKYIEFIVDYSCNLKCEHCFAEKLKKPAYTKRMQVEDYKRVASEAMELGAIDFGLQGGEPFLFLDLTEKIIKACRPSMNLIALTTNATLINQSNLKRLRAFGLDNLAISLDSGIAEEHDRFRNAKGTYDKVIDAILLAESLGIGVIVNTTLSHDNIRSEGFLRLIDFASTKKILLNTILAAPSGKWDAKEDLLLTQEDLRYLGKLREKHGFLRRDVDSNYVEWGCGAVKEALYITPYGDVLACPFIHISLGNIFNEPLRVIRERALEINYFSTYHKKCLAGEDREFIEKHMSRTFNQLNLPIGFEKGFK</sequence>
<dbReference type="GO" id="GO:0051536">
    <property type="term" value="F:iron-sulfur cluster binding"/>
    <property type="evidence" value="ECO:0007669"/>
    <property type="project" value="UniProtKB-KW"/>
</dbReference>
<keyword evidence="2" id="KW-0479">Metal-binding</keyword>
<dbReference type="PANTHER" id="PTHR11228">
    <property type="entry name" value="RADICAL SAM DOMAIN PROTEIN"/>
    <property type="match status" value="1"/>
</dbReference>
<dbReference type="Pfam" id="PF13186">
    <property type="entry name" value="SPASM"/>
    <property type="match status" value="1"/>
</dbReference>
<evidence type="ECO:0000256" key="3">
    <source>
        <dbReference type="ARBA" id="ARBA00023004"/>
    </source>
</evidence>
<name>A0A1F4S858_UNCSA</name>
<dbReference type="GO" id="GO:0003824">
    <property type="term" value="F:catalytic activity"/>
    <property type="evidence" value="ECO:0007669"/>
    <property type="project" value="InterPro"/>
</dbReference>
<proteinExistence type="predicted"/>
<dbReference type="CDD" id="cd01335">
    <property type="entry name" value="Radical_SAM"/>
    <property type="match status" value="1"/>
</dbReference>